<keyword evidence="2" id="KW-0547">Nucleotide-binding</keyword>
<dbReference type="Proteomes" id="UP000217448">
    <property type="component" value="Unassembled WGS sequence"/>
</dbReference>
<organism evidence="2">
    <name type="scientific">Alloyangia mangrovi</name>
    <dbReference type="NCBI Taxonomy" id="1779329"/>
    <lineage>
        <taxon>Bacteria</taxon>
        <taxon>Pseudomonadati</taxon>
        <taxon>Pseudomonadota</taxon>
        <taxon>Alphaproteobacteria</taxon>
        <taxon>Rhodobacterales</taxon>
        <taxon>Roseobacteraceae</taxon>
        <taxon>Alloyangia</taxon>
    </lineage>
</organism>
<reference evidence="1" key="3">
    <citation type="submission" date="2024-05" db="EMBL/GenBank/DDBJ databases">
        <title>Yangia mangrovi SAOS 153D genome.</title>
        <authorList>
            <person name="Verma A."/>
            <person name="Pal Y."/>
            <person name="Sundharam S."/>
            <person name="Bisht B."/>
            <person name="Srinivasan K."/>
        </authorList>
    </citation>
    <scope>NUCLEOTIDE SEQUENCE</scope>
    <source>
        <strain evidence="1">SAOS 153D</strain>
    </source>
</reference>
<reference evidence="3" key="2">
    <citation type="submission" date="2023-07" db="EMBL/GenBank/DDBJ databases">
        <title>Yangia mangrovi SAOS 153D genome.</title>
        <authorList>
            <person name="Verma A."/>
            <person name="Pal Y."/>
            <person name="Sundharam S."/>
            <person name="Bisht B."/>
            <person name="Srinivasan K."/>
        </authorList>
    </citation>
    <scope>NUCLEOTIDE SEQUENCE [LARGE SCALE GENOMIC DNA]</scope>
    <source>
        <strain evidence="3">SAOS 153D</strain>
    </source>
</reference>
<comment type="caution">
    <text evidence="2">The sequence shown here is derived from an EMBL/GenBank/DDBJ whole genome shotgun (WGS) entry which is preliminary data.</text>
</comment>
<dbReference type="RefSeq" id="WP_095880778.1">
    <property type="nucleotide sequence ID" value="NZ_NTHN02000011.1"/>
</dbReference>
<proteinExistence type="predicted"/>
<name>A0A2A3K223_9RHOB</name>
<dbReference type="EMBL" id="NTHN02000011">
    <property type="protein sequence ID" value="MCT4370300.1"/>
    <property type="molecule type" value="Genomic_DNA"/>
</dbReference>
<keyword evidence="3" id="KW-1185">Reference proteome</keyword>
<evidence type="ECO:0000313" key="1">
    <source>
        <dbReference type="EMBL" id="MCT4370300.1"/>
    </source>
</evidence>
<accession>A0A2A3K223</accession>
<dbReference type="AlphaFoldDB" id="A0A2A3K223"/>
<dbReference type="OrthoDB" id="7870971at2"/>
<keyword evidence="2" id="KW-0067">ATP-binding</keyword>
<protein>
    <submittedName>
        <fullName evidence="2">ABC transporter ATP-binding protein</fullName>
    </submittedName>
</protein>
<gene>
    <name evidence="1" type="ORF">CLG85_008175</name>
    <name evidence="2" type="ORF">CLG85_02225</name>
</gene>
<dbReference type="EMBL" id="NTHN01000023">
    <property type="protein sequence ID" value="PBD20769.1"/>
    <property type="molecule type" value="Genomic_DNA"/>
</dbReference>
<evidence type="ECO:0000313" key="3">
    <source>
        <dbReference type="Proteomes" id="UP000217448"/>
    </source>
</evidence>
<evidence type="ECO:0000313" key="2">
    <source>
        <dbReference type="EMBL" id="PBD20769.1"/>
    </source>
</evidence>
<sequence length="201" mass="22243">MNDLRSFLEDFSHQHSKPEAAAASVGTAEIEAAKLESFESGYRAGWDDAIKAQSEESGRIASDFSQSLQDLSFTYNEAYRQMLDAVTPLLEDMLQALLPRLLHETLGLHLREQLGAMAQEIARREVLIAVAPGTSEQVAPLLEQDFGFPLRLEEDETLAEGQADLRFGDTERQIDLSGLLDEVTRAVEGFAHDTRRNAAHG</sequence>
<dbReference type="GO" id="GO:0005524">
    <property type="term" value="F:ATP binding"/>
    <property type="evidence" value="ECO:0007669"/>
    <property type="project" value="UniProtKB-KW"/>
</dbReference>
<reference evidence="2" key="1">
    <citation type="submission" date="2017-09" db="EMBL/GenBank/DDBJ databases">
        <title>Yangia sp. SAOS 153D whole genome sequencing.</title>
        <authorList>
            <person name="Verma A."/>
            <person name="Krishnamurthi S."/>
        </authorList>
    </citation>
    <scope>NUCLEOTIDE SEQUENCE [LARGE SCALE GENOMIC DNA]</scope>
    <source>
        <strain evidence="2">SAOS 153D</strain>
    </source>
</reference>